<keyword evidence="1" id="KW-0472">Membrane</keyword>
<keyword evidence="1" id="KW-0812">Transmembrane</keyword>
<dbReference type="EMBL" id="CAFABE010000047">
    <property type="protein sequence ID" value="CAB4829827.1"/>
    <property type="molecule type" value="Genomic_DNA"/>
</dbReference>
<sequence length="321" mass="35763">MTKTKERRFNPDRDVNPWKGGYRPYDIAKEIVICFVVMLVLVVGLAIVFGSPDDKAVTIQTWSNANQVDFAQTAITELDGTSATAQYGPPYNNVADVSQKIGPFSPEALVGVHIPVNTAQDFVIGPLETVTNSPVLTMALNQFNAASPSQQANWESAYATAVQKAKVFHNVLVVPLARYGPVGIMIRQLTDMARSGALDTSMINQDHFYGTDYTKSLLYVADGTYFSDQGTALHLSGGQWGMMNETGNFPGQAWLWLYSFWYQIPPFTTAWEPNADILVSVLMMILSVLLILVPFVPGVRSIPRWSRVYRLIWRDHYKGRE</sequence>
<evidence type="ECO:0000313" key="3">
    <source>
        <dbReference type="EMBL" id="CAB4882926.1"/>
    </source>
</evidence>
<evidence type="ECO:0000313" key="2">
    <source>
        <dbReference type="EMBL" id="CAB4829827.1"/>
    </source>
</evidence>
<feature type="transmembrane region" description="Helical" evidence="1">
    <location>
        <begin position="31"/>
        <end position="50"/>
    </location>
</feature>
<dbReference type="AlphaFoldDB" id="A0A6J7EIS7"/>
<name>A0A6J7EIS7_9ZZZZ</name>
<proteinExistence type="predicted"/>
<gene>
    <name evidence="2" type="ORF">UFOPK3164_01052</name>
    <name evidence="3" type="ORF">UFOPK3427_01697</name>
</gene>
<dbReference type="EMBL" id="CAFBLT010000003">
    <property type="protein sequence ID" value="CAB4882926.1"/>
    <property type="molecule type" value="Genomic_DNA"/>
</dbReference>
<reference evidence="3" key="1">
    <citation type="submission" date="2020-05" db="EMBL/GenBank/DDBJ databases">
        <authorList>
            <person name="Chiriac C."/>
            <person name="Salcher M."/>
            <person name="Ghai R."/>
            <person name="Kavagutti S V."/>
        </authorList>
    </citation>
    <scope>NUCLEOTIDE SEQUENCE</scope>
</reference>
<organism evidence="3">
    <name type="scientific">freshwater metagenome</name>
    <dbReference type="NCBI Taxonomy" id="449393"/>
    <lineage>
        <taxon>unclassified sequences</taxon>
        <taxon>metagenomes</taxon>
        <taxon>ecological metagenomes</taxon>
    </lineage>
</organism>
<protein>
    <submittedName>
        <fullName evidence="3">Unannotated protein</fullName>
    </submittedName>
</protein>
<accession>A0A6J7EIS7</accession>
<keyword evidence="1" id="KW-1133">Transmembrane helix</keyword>
<feature type="transmembrane region" description="Helical" evidence="1">
    <location>
        <begin position="277"/>
        <end position="297"/>
    </location>
</feature>
<evidence type="ECO:0000256" key="1">
    <source>
        <dbReference type="SAM" id="Phobius"/>
    </source>
</evidence>